<proteinExistence type="predicted"/>
<dbReference type="WBParaSite" id="GPUH_0000346601-mRNA-1">
    <property type="protein sequence ID" value="GPUH_0000346601-mRNA-1"/>
    <property type="gene ID" value="GPUH_0000346601"/>
</dbReference>
<reference evidence="4" key="1">
    <citation type="submission" date="2016-06" db="UniProtKB">
        <authorList>
            <consortium name="WormBaseParasite"/>
        </authorList>
    </citation>
    <scope>IDENTIFICATION</scope>
</reference>
<accession>A0A183D419</accession>
<evidence type="ECO:0000313" key="4">
    <source>
        <dbReference type="WBParaSite" id="GPUH_0000346601-mRNA-1"/>
    </source>
</evidence>
<keyword evidence="3" id="KW-1185">Reference proteome</keyword>
<dbReference type="Proteomes" id="UP000271098">
    <property type="component" value="Unassembled WGS sequence"/>
</dbReference>
<dbReference type="EMBL" id="UYRT01005950">
    <property type="protein sequence ID" value="VDK39679.1"/>
    <property type="molecule type" value="Genomic_DNA"/>
</dbReference>
<evidence type="ECO:0000256" key="1">
    <source>
        <dbReference type="SAM" id="MobiDB-lite"/>
    </source>
</evidence>
<protein>
    <submittedName>
        <fullName evidence="2 4">Uncharacterized protein</fullName>
    </submittedName>
</protein>
<reference evidence="2 3" key="2">
    <citation type="submission" date="2018-11" db="EMBL/GenBank/DDBJ databases">
        <authorList>
            <consortium name="Pathogen Informatics"/>
        </authorList>
    </citation>
    <scope>NUCLEOTIDE SEQUENCE [LARGE SCALE GENOMIC DNA]</scope>
</reference>
<evidence type="ECO:0000313" key="3">
    <source>
        <dbReference type="Proteomes" id="UP000271098"/>
    </source>
</evidence>
<sequence>MLQMKRVVREQQFQELAESTAKERPKTANAARSAMSGLSSRKQSTLDHELLEARRALAAKLKIKVEAE</sequence>
<feature type="region of interest" description="Disordered" evidence="1">
    <location>
        <begin position="16"/>
        <end position="45"/>
    </location>
</feature>
<name>A0A183D419_9BILA</name>
<evidence type="ECO:0000313" key="2">
    <source>
        <dbReference type="EMBL" id="VDK39679.1"/>
    </source>
</evidence>
<organism evidence="4">
    <name type="scientific">Gongylonema pulchrum</name>
    <dbReference type="NCBI Taxonomy" id="637853"/>
    <lineage>
        <taxon>Eukaryota</taxon>
        <taxon>Metazoa</taxon>
        <taxon>Ecdysozoa</taxon>
        <taxon>Nematoda</taxon>
        <taxon>Chromadorea</taxon>
        <taxon>Rhabditida</taxon>
        <taxon>Spirurina</taxon>
        <taxon>Spiruromorpha</taxon>
        <taxon>Spiruroidea</taxon>
        <taxon>Gongylonematidae</taxon>
        <taxon>Gongylonema</taxon>
    </lineage>
</organism>
<gene>
    <name evidence="2" type="ORF">GPUH_LOCUS3460</name>
</gene>
<dbReference type="AlphaFoldDB" id="A0A183D419"/>